<dbReference type="AlphaFoldDB" id="A0A4R6WZW8"/>
<accession>A0A4R6WZW8</accession>
<proteinExistence type="predicted"/>
<reference evidence="1 2" key="1">
    <citation type="submission" date="2019-03" db="EMBL/GenBank/DDBJ databases">
        <title>Genomic Encyclopedia of Type Strains, Phase IV (KMG-IV): sequencing the most valuable type-strain genomes for metagenomic binning, comparative biology and taxonomic classification.</title>
        <authorList>
            <person name="Goeker M."/>
        </authorList>
    </citation>
    <scope>NUCLEOTIDE SEQUENCE [LARGE SCALE GENOMIC DNA]</scope>
    <source>
        <strain evidence="1 2">DSM 5604</strain>
    </source>
</reference>
<evidence type="ECO:0008006" key="3">
    <source>
        <dbReference type="Google" id="ProtNLM"/>
    </source>
</evidence>
<comment type="caution">
    <text evidence="1">The sequence shown here is derived from an EMBL/GenBank/DDBJ whole genome shotgun (WGS) entry which is preliminary data.</text>
</comment>
<organism evidence="1 2">
    <name type="scientific">Marinomonas communis</name>
    <dbReference type="NCBI Taxonomy" id="28254"/>
    <lineage>
        <taxon>Bacteria</taxon>
        <taxon>Pseudomonadati</taxon>
        <taxon>Pseudomonadota</taxon>
        <taxon>Gammaproteobacteria</taxon>
        <taxon>Oceanospirillales</taxon>
        <taxon>Oceanospirillaceae</taxon>
        <taxon>Marinomonas</taxon>
    </lineage>
</organism>
<keyword evidence="2" id="KW-1185">Reference proteome</keyword>
<dbReference type="RefSeq" id="WP_133564172.1">
    <property type="nucleotide sequence ID" value="NZ_JAJGNH010000009.1"/>
</dbReference>
<dbReference type="OrthoDB" id="8527830at2"/>
<evidence type="ECO:0000313" key="1">
    <source>
        <dbReference type="EMBL" id="TDR06811.1"/>
    </source>
</evidence>
<gene>
    <name evidence="1" type="ORF">C8D85_2998</name>
</gene>
<dbReference type="Proteomes" id="UP000295729">
    <property type="component" value="Unassembled WGS sequence"/>
</dbReference>
<evidence type="ECO:0000313" key="2">
    <source>
        <dbReference type="Proteomes" id="UP000295729"/>
    </source>
</evidence>
<dbReference type="EMBL" id="SNZA01000005">
    <property type="protein sequence ID" value="TDR06811.1"/>
    <property type="molecule type" value="Genomic_DNA"/>
</dbReference>
<protein>
    <recommendedName>
        <fullName evidence="3">Tryptophan synthase subunit beta like protein</fullName>
    </recommendedName>
</protein>
<name>A0A4R6WZW8_9GAMM</name>
<sequence length="116" mass="13099">MLYAKINASGHVIDVAPYQDDEYNQLVSPHDPFVADILAAKLDQESSQELLTSSDQDMMRVLEDLIDLLTEKRLIQFTELPMAAQKKLLSRKFVRGIHSGNNETLIGEIRDDDALI</sequence>